<comment type="caution">
    <text evidence="1">The sequence shown here is derived from an EMBL/GenBank/DDBJ whole genome shotgun (WGS) entry which is preliminary data.</text>
</comment>
<accession>A0ABW2Y5M4</accession>
<proteinExistence type="predicted"/>
<dbReference type="EMBL" id="JBHTHQ010000013">
    <property type="protein sequence ID" value="MFD0704650.1"/>
    <property type="molecule type" value="Genomic_DNA"/>
</dbReference>
<protein>
    <submittedName>
        <fullName evidence="1">Uncharacterized protein</fullName>
    </submittedName>
</protein>
<organism evidence="1 2">
    <name type="scientific">Alloscardovia venturai</name>
    <dbReference type="NCBI Taxonomy" id="1769421"/>
    <lineage>
        <taxon>Bacteria</taxon>
        <taxon>Bacillati</taxon>
        <taxon>Actinomycetota</taxon>
        <taxon>Actinomycetes</taxon>
        <taxon>Bifidobacteriales</taxon>
        <taxon>Bifidobacteriaceae</taxon>
        <taxon>Alloscardovia</taxon>
    </lineage>
</organism>
<gene>
    <name evidence="1" type="ORF">ACFQY8_02655</name>
</gene>
<sequence length="244" mass="27702">MMNPTTNEPPHALAHTNDAVTHNQTKMSAHVYQRRSNRADRISSELIQHPLRHKEDFPGQLCLARLEKAHIISNLDKSTFYPMRFNDTSSTRAHVARDIVPFGAIASAWLAAWIWLGGQFPTSIDITSTNHYHNILFGRNVRSTSRQIHSSCLAQFPHLLVTSPQRTACDIACSDIRRANPIIIEHTIHRLALSYAFAEHDCMEIMRHNTRQPRYTCGVNLLIHAFATLEDNIEQCEALCSNES</sequence>
<dbReference type="Proteomes" id="UP001597036">
    <property type="component" value="Unassembled WGS sequence"/>
</dbReference>
<name>A0ABW2Y5M4_9BIFI</name>
<reference evidence="2" key="1">
    <citation type="journal article" date="2019" name="Int. J. Syst. Evol. Microbiol.">
        <title>The Global Catalogue of Microorganisms (GCM) 10K type strain sequencing project: providing services to taxonomists for standard genome sequencing and annotation.</title>
        <authorList>
            <consortium name="The Broad Institute Genomics Platform"/>
            <consortium name="The Broad Institute Genome Sequencing Center for Infectious Disease"/>
            <person name="Wu L."/>
            <person name="Ma J."/>
        </authorList>
    </citation>
    <scope>NUCLEOTIDE SEQUENCE [LARGE SCALE GENOMIC DNA]</scope>
    <source>
        <strain evidence="2">CCM 8604</strain>
    </source>
</reference>
<keyword evidence="2" id="KW-1185">Reference proteome</keyword>
<evidence type="ECO:0000313" key="1">
    <source>
        <dbReference type="EMBL" id="MFD0704650.1"/>
    </source>
</evidence>
<dbReference type="RefSeq" id="WP_377938345.1">
    <property type="nucleotide sequence ID" value="NZ_JBHTHQ010000013.1"/>
</dbReference>
<evidence type="ECO:0000313" key="2">
    <source>
        <dbReference type="Proteomes" id="UP001597036"/>
    </source>
</evidence>